<organism evidence="3 4">
    <name type="scientific">Azotobacter chroococcum NCIMB 8003</name>
    <dbReference type="NCBI Taxonomy" id="1328314"/>
    <lineage>
        <taxon>Bacteria</taxon>
        <taxon>Pseudomonadati</taxon>
        <taxon>Pseudomonadota</taxon>
        <taxon>Gammaproteobacteria</taxon>
        <taxon>Pseudomonadales</taxon>
        <taxon>Pseudomonadaceae</taxon>
        <taxon>Azotobacter</taxon>
    </lineage>
</organism>
<reference evidence="3 4" key="1">
    <citation type="journal article" date="2015" name="PLoS ONE">
        <title>Azotobacter Genomes: The Genome of Azotobacter chroococcum NCIMB 8003 (ATCC 4412).</title>
        <authorList>
            <person name="Robson R.L."/>
            <person name="Jones R."/>
            <person name="Robson R.M."/>
            <person name="Schwartz A."/>
            <person name="Richardson T.H."/>
        </authorList>
    </citation>
    <scope>NUCLEOTIDE SEQUENCE [LARGE SCALE GENOMIC DNA]</scope>
    <source>
        <strain evidence="3 4">NCIMB 8003</strain>
    </source>
</reference>
<dbReference type="GO" id="GO:0003677">
    <property type="term" value="F:DNA binding"/>
    <property type="evidence" value="ECO:0007669"/>
    <property type="project" value="InterPro"/>
</dbReference>
<protein>
    <submittedName>
        <fullName evidence="3">Uncharacterized protein</fullName>
    </submittedName>
</protein>
<keyword evidence="4" id="KW-1185">Reference proteome</keyword>
<dbReference type="HOGENOM" id="CLU_123925_0_0_6"/>
<dbReference type="RefSeq" id="WP_227028709.1">
    <property type="nucleotide sequence ID" value="NZ_CP010415.1"/>
</dbReference>
<dbReference type="Pfam" id="PF20432">
    <property type="entry name" value="Xre-like-HTH"/>
    <property type="match status" value="1"/>
</dbReference>
<dbReference type="InterPro" id="IPR024467">
    <property type="entry name" value="Xre/MbcA/ParS-like_toxin-bd"/>
</dbReference>
<feature type="domain" description="Antitoxin Xre/MbcA/ParS-like toxin-binding" evidence="1">
    <location>
        <begin position="82"/>
        <end position="135"/>
    </location>
</feature>
<accession>A0A0C4WTJ3</accession>
<dbReference type="Pfam" id="PF09722">
    <property type="entry name" value="Xre_MbcA_ParS_C"/>
    <property type="match status" value="1"/>
</dbReference>
<evidence type="ECO:0000259" key="1">
    <source>
        <dbReference type="Pfam" id="PF09722"/>
    </source>
</evidence>
<dbReference type="STRING" id="1328314.Achr_21580"/>
<evidence type="ECO:0000313" key="4">
    <source>
        <dbReference type="Proteomes" id="UP000068210"/>
    </source>
</evidence>
<proteinExistence type="predicted"/>
<gene>
    <name evidence="3" type="ORF">Achr_21580</name>
</gene>
<feature type="domain" description="Antitoxin Xre-like helix-turn-helix" evidence="2">
    <location>
        <begin position="16"/>
        <end position="78"/>
    </location>
</feature>
<evidence type="ECO:0000313" key="3">
    <source>
        <dbReference type="EMBL" id="AJE21607.1"/>
    </source>
</evidence>
<dbReference type="Proteomes" id="UP000068210">
    <property type="component" value="Chromosome"/>
</dbReference>
<dbReference type="AlphaFoldDB" id="A0A0C4WTJ3"/>
<dbReference type="InterPro" id="IPR046847">
    <property type="entry name" value="Xre-like_HTH"/>
</dbReference>
<dbReference type="EMBL" id="CP010415">
    <property type="protein sequence ID" value="AJE21607.1"/>
    <property type="molecule type" value="Genomic_DNA"/>
</dbReference>
<sequence length="135" mass="15072">MEPHTRTAPTGRAGVDTPQAGRVALTFFFRLAELWGLSAEEQMVLLGGIGRSTYFNYRKLPEVRLGRDLLERISHLMGIHKSLRILFGDSPSAYDWVKRPNRAAPFNGDTALQRMLAGSLVDLSDVNRYLAAQRG</sequence>
<dbReference type="KEGG" id="acx:Achr_21580"/>
<name>A0A0C4WTJ3_9GAMM</name>
<evidence type="ECO:0000259" key="2">
    <source>
        <dbReference type="Pfam" id="PF20432"/>
    </source>
</evidence>